<feature type="transmembrane region" description="Helical" evidence="2">
    <location>
        <begin position="112"/>
        <end position="131"/>
    </location>
</feature>
<feature type="transmembrane region" description="Helical" evidence="2">
    <location>
        <begin position="220"/>
        <end position="241"/>
    </location>
</feature>
<sequence>MNASFEPVTRKEGSLTENHLAEQFGSGSSVGLRFDLLDRRRRVCEAAGRWEGAVVGRERTAGGRRRHGRIGAAQASLSVLVVGGAALGALLLHPGTDLFVKGRGPLGGNPVLVVGLALLSLLGGIALRGKYLEQVGARQELNPVEQRLVDSMGRFLLAASLIVPLLILFLHRFGSSGSHDGDGDGPFRLPPAQQGQGFTSPPTPGFEHSGHNVHFGLTRILLGLGIALLAVTVVLAGLYLWRYLTRPTAPEVTATYATLDDEQERLAQAVDSGQRALLDGTDTRAAVIACYAAMEESLADSGVARRASDSPQDLLERAVAGGLPARAAAAELTALFREARYSTHPMDGGHRDRAAAALDEIAHGLRSGAHGPEAVADAT</sequence>
<name>A0A5P2VZW1_9ACTN</name>
<keyword evidence="2" id="KW-0812">Transmembrane</keyword>
<evidence type="ECO:0000256" key="1">
    <source>
        <dbReference type="SAM" id="MobiDB-lite"/>
    </source>
</evidence>
<dbReference type="OrthoDB" id="4571933at2"/>
<feature type="transmembrane region" description="Helical" evidence="2">
    <location>
        <begin position="152"/>
        <end position="170"/>
    </location>
</feature>
<dbReference type="AlphaFoldDB" id="A0A5P2VZW1"/>
<evidence type="ECO:0000256" key="2">
    <source>
        <dbReference type="SAM" id="Phobius"/>
    </source>
</evidence>
<dbReference type="Proteomes" id="UP000325763">
    <property type="component" value="Chromosome"/>
</dbReference>
<evidence type="ECO:0000313" key="5">
    <source>
        <dbReference type="Proteomes" id="UP000325763"/>
    </source>
</evidence>
<gene>
    <name evidence="4" type="ORF">CP978_02540</name>
</gene>
<dbReference type="EMBL" id="CP023747">
    <property type="protein sequence ID" value="QEV37567.1"/>
    <property type="molecule type" value="Genomic_DNA"/>
</dbReference>
<keyword evidence="2" id="KW-1133">Transmembrane helix</keyword>
<evidence type="ECO:0000259" key="3">
    <source>
        <dbReference type="Pfam" id="PF13559"/>
    </source>
</evidence>
<dbReference type="KEGG" id="snq:CP978_02540"/>
<keyword evidence="2" id="KW-0472">Membrane</keyword>
<protein>
    <submittedName>
        <fullName evidence="4">DUF4129 domain-containing protein</fullName>
    </submittedName>
</protein>
<feature type="transmembrane region" description="Helical" evidence="2">
    <location>
        <begin position="72"/>
        <end position="92"/>
    </location>
</feature>
<feature type="region of interest" description="Disordered" evidence="1">
    <location>
        <begin position="181"/>
        <end position="200"/>
    </location>
</feature>
<dbReference type="InterPro" id="IPR025403">
    <property type="entry name" value="TgpA-like_C"/>
</dbReference>
<evidence type="ECO:0000313" key="4">
    <source>
        <dbReference type="EMBL" id="QEV37567.1"/>
    </source>
</evidence>
<feature type="domain" description="Protein-glutamine gamma-glutamyltransferase-like C-terminal" evidence="3">
    <location>
        <begin position="290"/>
        <end position="359"/>
    </location>
</feature>
<proteinExistence type="predicted"/>
<organism evidence="4 5">
    <name type="scientific">Streptomyces nodosus</name>
    <dbReference type="NCBI Taxonomy" id="40318"/>
    <lineage>
        <taxon>Bacteria</taxon>
        <taxon>Bacillati</taxon>
        <taxon>Actinomycetota</taxon>
        <taxon>Actinomycetes</taxon>
        <taxon>Kitasatosporales</taxon>
        <taxon>Streptomycetaceae</taxon>
        <taxon>Streptomyces</taxon>
    </lineage>
</organism>
<accession>A0A5P2VZW1</accession>
<reference evidence="4 5" key="1">
    <citation type="submission" date="2017-09" db="EMBL/GenBank/DDBJ databases">
        <title>Streptomyces genome completion.</title>
        <authorList>
            <person name="Lee N."/>
            <person name="Cho B.-K."/>
        </authorList>
    </citation>
    <scope>NUCLEOTIDE SEQUENCE [LARGE SCALE GENOMIC DNA]</scope>
    <source>
        <strain evidence="4 5">ATCC 14899</strain>
    </source>
</reference>
<dbReference type="Pfam" id="PF13559">
    <property type="entry name" value="DUF4129"/>
    <property type="match status" value="1"/>
</dbReference>